<feature type="domain" description="DUF4440" evidence="1">
    <location>
        <begin position="10"/>
        <end position="113"/>
    </location>
</feature>
<evidence type="ECO:0000313" key="2">
    <source>
        <dbReference type="EMBL" id="MBD7956458.1"/>
    </source>
</evidence>
<comment type="caution">
    <text evidence="2">The sequence shown here is derived from an EMBL/GenBank/DDBJ whole genome shotgun (WGS) entry which is preliminary data.</text>
</comment>
<accession>A0ABR8RZ03</accession>
<dbReference type="Gene3D" id="3.10.450.50">
    <property type="match status" value="1"/>
</dbReference>
<dbReference type="Proteomes" id="UP000648352">
    <property type="component" value="Unassembled WGS sequence"/>
</dbReference>
<keyword evidence="3" id="KW-1185">Reference proteome</keyword>
<dbReference type="InterPro" id="IPR027843">
    <property type="entry name" value="DUF4440"/>
</dbReference>
<dbReference type="InterPro" id="IPR032710">
    <property type="entry name" value="NTF2-like_dom_sf"/>
</dbReference>
<reference evidence="2 3" key="1">
    <citation type="submission" date="2020-08" db="EMBL/GenBank/DDBJ databases">
        <title>A Genomic Blueprint of the Chicken Gut Microbiome.</title>
        <authorList>
            <person name="Gilroy R."/>
            <person name="Ravi A."/>
            <person name="Getino M."/>
            <person name="Pursley I."/>
            <person name="Horton D.L."/>
            <person name="Alikhan N.-F."/>
            <person name="Baker D."/>
            <person name="Gharbi K."/>
            <person name="Hall N."/>
            <person name="Watson M."/>
            <person name="Adriaenssens E.M."/>
            <person name="Foster-Nyarko E."/>
            <person name="Jarju S."/>
            <person name="Secka A."/>
            <person name="Antonio M."/>
            <person name="Oren A."/>
            <person name="Chaudhuri R."/>
            <person name="La Ragione R.M."/>
            <person name="Hildebrand F."/>
            <person name="Pallen M.J."/>
        </authorList>
    </citation>
    <scope>NUCLEOTIDE SEQUENCE [LARGE SCALE GENOMIC DNA]</scope>
    <source>
        <strain evidence="2 3">Sa4CUA7</strain>
    </source>
</reference>
<evidence type="ECO:0000259" key="1">
    <source>
        <dbReference type="Pfam" id="PF14534"/>
    </source>
</evidence>
<name>A0ABR8RZ03_9MICO</name>
<sequence>MPRDITPLVRLELAGWTSLCDGTGSDFYGSIMTDDAVMVLADGVARARDEVMASLREAPAWGAFEITDERLVELGPDAAALIYTARAFRAAGGPPFVGIMTSVYVREGGRWRLALYQQTPVPDGD</sequence>
<gene>
    <name evidence="2" type="ORF">H9651_02270</name>
</gene>
<dbReference type="EMBL" id="JACSQP010000001">
    <property type="protein sequence ID" value="MBD7956458.1"/>
    <property type="molecule type" value="Genomic_DNA"/>
</dbReference>
<protein>
    <submittedName>
        <fullName evidence="2">Nuclear transport factor 2 family protein</fullName>
    </submittedName>
</protein>
<dbReference type="Pfam" id="PF14534">
    <property type="entry name" value="DUF4440"/>
    <property type="match status" value="1"/>
</dbReference>
<evidence type="ECO:0000313" key="3">
    <source>
        <dbReference type="Proteomes" id="UP000648352"/>
    </source>
</evidence>
<organism evidence="2 3">
    <name type="scientific">Microbacterium pullorum</name>
    <dbReference type="NCBI Taxonomy" id="2762236"/>
    <lineage>
        <taxon>Bacteria</taxon>
        <taxon>Bacillati</taxon>
        <taxon>Actinomycetota</taxon>
        <taxon>Actinomycetes</taxon>
        <taxon>Micrococcales</taxon>
        <taxon>Microbacteriaceae</taxon>
        <taxon>Microbacterium</taxon>
    </lineage>
</organism>
<proteinExistence type="predicted"/>
<dbReference type="SUPFAM" id="SSF54427">
    <property type="entry name" value="NTF2-like"/>
    <property type="match status" value="1"/>
</dbReference>
<dbReference type="RefSeq" id="WP_191717457.1">
    <property type="nucleotide sequence ID" value="NZ_JACSQP010000001.1"/>
</dbReference>